<evidence type="ECO:0000313" key="3">
    <source>
        <dbReference type="Proteomes" id="UP000479710"/>
    </source>
</evidence>
<organism evidence="2 3">
    <name type="scientific">Oryza meyeriana var. granulata</name>
    <dbReference type="NCBI Taxonomy" id="110450"/>
    <lineage>
        <taxon>Eukaryota</taxon>
        <taxon>Viridiplantae</taxon>
        <taxon>Streptophyta</taxon>
        <taxon>Embryophyta</taxon>
        <taxon>Tracheophyta</taxon>
        <taxon>Spermatophyta</taxon>
        <taxon>Magnoliopsida</taxon>
        <taxon>Liliopsida</taxon>
        <taxon>Poales</taxon>
        <taxon>Poaceae</taxon>
        <taxon>BOP clade</taxon>
        <taxon>Oryzoideae</taxon>
        <taxon>Oryzeae</taxon>
        <taxon>Oryzinae</taxon>
        <taxon>Oryza</taxon>
        <taxon>Oryza meyeriana</taxon>
    </lineage>
</organism>
<dbReference type="GO" id="GO:0035145">
    <property type="term" value="C:exon-exon junction complex"/>
    <property type="evidence" value="ECO:0007669"/>
    <property type="project" value="TreeGrafter"/>
</dbReference>
<dbReference type="PANTHER" id="PTHR22959:SF0">
    <property type="entry name" value="PARTNER OF Y14 AND MAGO"/>
    <property type="match status" value="1"/>
</dbReference>
<dbReference type="InterPro" id="IPR015362">
    <property type="entry name" value="WIBG_mago-bd"/>
</dbReference>
<dbReference type="SUPFAM" id="SSF101931">
    <property type="entry name" value="Pym (Within the bgcn gene intron protein, WIBG), N-terminal domain"/>
    <property type="match status" value="1"/>
</dbReference>
<dbReference type="OrthoDB" id="21625at2759"/>
<proteinExistence type="predicted"/>
<name>A0A6G1DB78_9ORYZ</name>
<feature type="domain" description="WIBG Mago-binding" evidence="1">
    <location>
        <begin position="60"/>
        <end position="86"/>
    </location>
</feature>
<dbReference type="GO" id="GO:1903259">
    <property type="term" value="P:exon-exon junction complex disassembly"/>
    <property type="evidence" value="ECO:0007669"/>
    <property type="project" value="InterPro"/>
</dbReference>
<dbReference type="EMBL" id="SPHZ02000006">
    <property type="protein sequence ID" value="KAF0909707.1"/>
    <property type="molecule type" value="Genomic_DNA"/>
</dbReference>
<keyword evidence="3" id="KW-1185">Reference proteome</keyword>
<dbReference type="SMART" id="SM01273">
    <property type="entry name" value="Mago-bind"/>
    <property type="match status" value="1"/>
</dbReference>
<evidence type="ECO:0000259" key="1">
    <source>
        <dbReference type="SMART" id="SM01273"/>
    </source>
</evidence>
<dbReference type="InterPro" id="IPR036348">
    <property type="entry name" value="WIBG_N_sf"/>
</dbReference>
<protein>
    <recommendedName>
        <fullName evidence="1">WIBG Mago-binding domain-containing protein</fullName>
    </recommendedName>
</protein>
<dbReference type="Pfam" id="PF09282">
    <property type="entry name" value="Mago-bind"/>
    <property type="match status" value="1"/>
</dbReference>
<dbReference type="Proteomes" id="UP000479710">
    <property type="component" value="Unassembled WGS sequence"/>
</dbReference>
<dbReference type="GO" id="GO:0005737">
    <property type="term" value="C:cytoplasm"/>
    <property type="evidence" value="ECO:0007669"/>
    <property type="project" value="TreeGrafter"/>
</dbReference>
<reference evidence="2 3" key="1">
    <citation type="submission" date="2019-11" db="EMBL/GenBank/DDBJ databases">
        <title>Whole genome sequence of Oryza granulata.</title>
        <authorList>
            <person name="Li W."/>
        </authorList>
    </citation>
    <scope>NUCLEOTIDE SEQUENCE [LARGE SCALE GENOMIC DNA]</scope>
    <source>
        <strain evidence="3">cv. Menghai</strain>
        <tissue evidence="2">Leaf</tissue>
    </source>
</reference>
<dbReference type="GO" id="GO:0003723">
    <property type="term" value="F:RNA binding"/>
    <property type="evidence" value="ECO:0007669"/>
    <property type="project" value="TreeGrafter"/>
</dbReference>
<accession>A0A6G1DB78</accession>
<evidence type="ECO:0000313" key="2">
    <source>
        <dbReference type="EMBL" id="KAF0909707.1"/>
    </source>
</evidence>
<dbReference type="EMBL" id="SPHZ02000006">
    <property type="protein sequence ID" value="KAF0909708.1"/>
    <property type="molecule type" value="Genomic_DNA"/>
</dbReference>
<gene>
    <name evidence="2" type="ORF">E2562_000044</name>
</gene>
<dbReference type="InterPro" id="IPR039333">
    <property type="entry name" value="PYM1"/>
</dbReference>
<dbReference type="AlphaFoldDB" id="A0A6G1DB78"/>
<sequence>MLASSVISPSGAYRHCHHALRLRVRRRRTDLEGTRWTKAVAATAASAGEQGCLLSIPKEGERIVAPTSRPGDTNRKAIRIHAGYLPQKEVAIYQSKGAQVIPPHHPHTFLPHKTASSSDFLFLPGGLVLSFWFVLSQMRKSWPDVPPGQVRPGARC</sequence>
<dbReference type="PANTHER" id="PTHR22959">
    <property type="entry name" value="PYM PROTEIN"/>
    <property type="match status" value="1"/>
</dbReference>
<comment type="caution">
    <text evidence="2">The sequence shown here is derived from an EMBL/GenBank/DDBJ whole genome shotgun (WGS) entry which is preliminary data.</text>
</comment>